<feature type="domain" description="HTH gntR-type" evidence="4">
    <location>
        <begin position="10"/>
        <end position="78"/>
    </location>
</feature>
<sequence>MSLFSEVKNQRLYESIILQIKALINAEKMKPGDRLPSERAMAETLGCSRTSLREAFRVLESEGLVLSRQGGGRFIAERQLVVSYRIKPVDAITKNSLLLFLEAREAIEPEIARLACLRATDEELQQIKLKLDQMAADFENPRKVMRTPLNFHLSLAETSRNFILLSMMQANAHLIQQTRKWTLVSQERRGEDAEEHLAILDAVRSRDQTLASQSTLAHLQALRNFVLDKDPFKER</sequence>
<dbReference type="AlphaFoldDB" id="A0A4Z0GNR2"/>
<dbReference type="SMART" id="SM00345">
    <property type="entry name" value="HTH_GNTR"/>
    <property type="match status" value="1"/>
</dbReference>
<keyword evidence="1" id="KW-0805">Transcription regulation</keyword>
<dbReference type="EMBL" id="SRJD01000013">
    <property type="protein sequence ID" value="TGA97518.1"/>
    <property type="molecule type" value="Genomic_DNA"/>
</dbReference>
<dbReference type="InterPro" id="IPR036388">
    <property type="entry name" value="WH-like_DNA-bd_sf"/>
</dbReference>
<accession>A0A4Z0GNR2</accession>
<organism evidence="5 6">
    <name type="scientific">Sporolactobacillus shoreae</name>
    <dbReference type="NCBI Taxonomy" id="1465501"/>
    <lineage>
        <taxon>Bacteria</taxon>
        <taxon>Bacillati</taxon>
        <taxon>Bacillota</taxon>
        <taxon>Bacilli</taxon>
        <taxon>Bacillales</taxon>
        <taxon>Sporolactobacillaceae</taxon>
        <taxon>Sporolactobacillus</taxon>
    </lineage>
</organism>
<comment type="caution">
    <text evidence="5">The sequence shown here is derived from an EMBL/GenBank/DDBJ whole genome shotgun (WGS) entry which is preliminary data.</text>
</comment>
<dbReference type="OrthoDB" id="369138at2"/>
<dbReference type="InterPro" id="IPR036390">
    <property type="entry name" value="WH_DNA-bd_sf"/>
</dbReference>
<keyword evidence="6" id="KW-1185">Reference proteome</keyword>
<dbReference type="Gene3D" id="1.10.10.10">
    <property type="entry name" value="Winged helix-like DNA-binding domain superfamily/Winged helix DNA-binding domain"/>
    <property type="match status" value="1"/>
</dbReference>
<dbReference type="PANTHER" id="PTHR43537:SF5">
    <property type="entry name" value="UXU OPERON TRANSCRIPTIONAL REGULATOR"/>
    <property type="match status" value="1"/>
</dbReference>
<evidence type="ECO:0000256" key="2">
    <source>
        <dbReference type="ARBA" id="ARBA00023125"/>
    </source>
</evidence>
<dbReference type="Pfam" id="PF00392">
    <property type="entry name" value="GntR"/>
    <property type="match status" value="1"/>
</dbReference>
<dbReference type="Proteomes" id="UP000298347">
    <property type="component" value="Unassembled WGS sequence"/>
</dbReference>
<name>A0A4Z0GNR2_9BACL</name>
<dbReference type="InterPro" id="IPR011711">
    <property type="entry name" value="GntR_C"/>
</dbReference>
<proteinExistence type="predicted"/>
<dbReference type="PANTHER" id="PTHR43537">
    <property type="entry name" value="TRANSCRIPTIONAL REGULATOR, GNTR FAMILY"/>
    <property type="match status" value="1"/>
</dbReference>
<dbReference type="PROSITE" id="PS50949">
    <property type="entry name" value="HTH_GNTR"/>
    <property type="match status" value="1"/>
</dbReference>
<evidence type="ECO:0000256" key="1">
    <source>
        <dbReference type="ARBA" id="ARBA00023015"/>
    </source>
</evidence>
<dbReference type="Gene3D" id="1.20.120.530">
    <property type="entry name" value="GntR ligand-binding domain-like"/>
    <property type="match status" value="1"/>
</dbReference>
<dbReference type="InterPro" id="IPR008920">
    <property type="entry name" value="TF_FadR/GntR_C"/>
</dbReference>
<evidence type="ECO:0000256" key="3">
    <source>
        <dbReference type="ARBA" id="ARBA00023163"/>
    </source>
</evidence>
<evidence type="ECO:0000313" key="6">
    <source>
        <dbReference type="Proteomes" id="UP000298347"/>
    </source>
</evidence>
<dbReference type="CDD" id="cd07377">
    <property type="entry name" value="WHTH_GntR"/>
    <property type="match status" value="1"/>
</dbReference>
<dbReference type="InterPro" id="IPR000524">
    <property type="entry name" value="Tscrpt_reg_HTH_GntR"/>
</dbReference>
<protein>
    <submittedName>
        <fullName evidence="5">FadR family transcriptional regulator</fullName>
    </submittedName>
</protein>
<dbReference type="Pfam" id="PF07729">
    <property type="entry name" value="FCD"/>
    <property type="match status" value="1"/>
</dbReference>
<keyword evidence="3" id="KW-0804">Transcription</keyword>
<keyword evidence="2" id="KW-0238">DNA-binding</keyword>
<dbReference type="RefSeq" id="WP_135348984.1">
    <property type="nucleotide sequence ID" value="NZ_SRJD01000013.1"/>
</dbReference>
<evidence type="ECO:0000313" key="5">
    <source>
        <dbReference type="EMBL" id="TGA97518.1"/>
    </source>
</evidence>
<evidence type="ECO:0000259" key="4">
    <source>
        <dbReference type="PROSITE" id="PS50949"/>
    </source>
</evidence>
<dbReference type="SUPFAM" id="SSF48008">
    <property type="entry name" value="GntR ligand-binding domain-like"/>
    <property type="match status" value="1"/>
</dbReference>
<dbReference type="GO" id="GO:0003700">
    <property type="term" value="F:DNA-binding transcription factor activity"/>
    <property type="evidence" value="ECO:0007669"/>
    <property type="project" value="InterPro"/>
</dbReference>
<dbReference type="PRINTS" id="PR00035">
    <property type="entry name" value="HTHGNTR"/>
</dbReference>
<reference evidence="5 6" key="1">
    <citation type="journal article" date="2015" name="Int. J. Syst. Evol. Microbiol.">
        <title>Sporolactobacillus shoreae sp. nov. and Sporolactobacillus spathodeae sp. nov., two spore-forming lactic acid bacteria isolated from tree barks in Thailand.</title>
        <authorList>
            <person name="Thamacharoensuk T."/>
            <person name="Kitahara M."/>
            <person name="Ohkuma M."/>
            <person name="Thongchul N."/>
            <person name="Tanasupawat S."/>
        </authorList>
    </citation>
    <scope>NUCLEOTIDE SEQUENCE [LARGE SCALE GENOMIC DNA]</scope>
    <source>
        <strain evidence="5 6">BK92</strain>
    </source>
</reference>
<dbReference type="SMART" id="SM00895">
    <property type="entry name" value="FCD"/>
    <property type="match status" value="1"/>
</dbReference>
<dbReference type="SUPFAM" id="SSF46785">
    <property type="entry name" value="Winged helix' DNA-binding domain"/>
    <property type="match status" value="1"/>
</dbReference>
<dbReference type="GO" id="GO:0003677">
    <property type="term" value="F:DNA binding"/>
    <property type="evidence" value="ECO:0007669"/>
    <property type="project" value="UniProtKB-KW"/>
</dbReference>
<gene>
    <name evidence="5" type="ORF">E4665_11775</name>
</gene>